<dbReference type="InterPro" id="IPR029055">
    <property type="entry name" value="Ntn_hydrolases_N"/>
</dbReference>
<dbReference type="GO" id="GO:0004066">
    <property type="term" value="F:asparagine synthase (glutamine-hydrolyzing) activity"/>
    <property type="evidence" value="ECO:0007669"/>
    <property type="project" value="UniProtKB-EC"/>
</dbReference>
<evidence type="ECO:0000313" key="11">
    <source>
        <dbReference type="EMBL" id="QEX15037.1"/>
    </source>
</evidence>
<organism evidence="11 12">
    <name type="scientific">Hypericibacter terrae</name>
    <dbReference type="NCBI Taxonomy" id="2602015"/>
    <lineage>
        <taxon>Bacteria</taxon>
        <taxon>Pseudomonadati</taxon>
        <taxon>Pseudomonadota</taxon>
        <taxon>Alphaproteobacteria</taxon>
        <taxon>Rhodospirillales</taxon>
        <taxon>Dongiaceae</taxon>
        <taxon>Hypericibacter</taxon>
    </lineage>
</organism>
<feature type="active site" description="For GATase activity" evidence="8">
    <location>
        <position position="2"/>
    </location>
</feature>
<dbReference type="Proteomes" id="UP000326202">
    <property type="component" value="Chromosome"/>
</dbReference>
<dbReference type="PIRSF" id="PIRSF001589">
    <property type="entry name" value="Asn_synthetase_glu-h"/>
    <property type="match status" value="1"/>
</dbReference>
<evidence type="ECO:0000256" key="7">
    <source>
        <dbReference type="ARBA" id="ARBA00048741"/>
    </source>
</evidence>
<evidence type="ECO:0000256" key="8">
    <source>
        <dbReference type="PIRSR" id="PIRSR001589-1"/>
    </source>
</evidence>
<comment type="catalytic activity">
    <reaction evidence="7">
        <text>L-aspartate + L-glutamine + ATP + H2O = L-asparagine + L-glutamate + AMP + diphosphate + H(+)</text>
        <dbReference type="Rhea" id="RHEA:12228"/>
        <dbReference type="ChEBI" id="CHEBI:15377"/>
        <dbReference type="ChEBI" id="CHEBI:15378"/>
        <dbReference type="ChEBI" id="CHEBI:29985"/>
        <dbReference type="ChEBI" id="CHEBI:29991"/>
        <dbReference type="ChEBI" id="CHEBI:30616"/>
        <dbReference type="ChEBI" id="CHEBI:33019"/>
        <dbReference type="ChEBI" id="CHEBI:58048"/>
        <dbReference type="ChEBI" id="CHEBI:58359"/>
        <dbReference type="ChEBI" id="CHEBI:456215"/>
        <dbReference type="EC" id="6.3.5.4"/>
    </reaction>
</comment>
<dbReference type="Pfam" id="PF00733">
    <property type="entry name" value="Asn_synthase"/>
    <property type="match status" value="1"/>
</dbReference>
<keyword evidence="4 9" id="KW-0547">Nucleotide-binding</keyword>
<dbReference type="EMBL" id="CP042906">
    <property type="protein sequence ID" value="QEX15037.1"/>
    <property type="molecule type" value="Genomic_DNA"/>
</dbReference>
<dbReference type="SUPFAM" id="SSF56235">
    <property type="entry name" value="N-terminal nucleophile aminohydrolases (Ntn hydrolases)"/>
    <property type="match status" value="1"/>
</dbReference>
<evidence type="ECO:0000256" key="5">
    <source>
        <dbReference type="ARBA" id="ARBA00022840"/>
    </source>
</evidence>
<dbReference type="Pfam" id="PF13522">
    <property type="entry name" value="GATase_6"/>
    <property type="match status" value="1"/>
</dbReference>
<dbReference type="GO" id="GO:0006529">
    <property type="term" value="P:asparagine biosynthetic process"/>
    <property type="evidence" value="ECO:0007669"/>
    <property type="project" value="UniProtKB-KW"/>
</dbReference>
<sequence length="631" mass="69342">MCGIFGAVTSPSVAVHVEAGLAALRHRGPDSEGVAREDLRGKQVVLGHTRLAILDLSPAGHQPMASRDGRWLLSYNGEAYNHQALRRDLAGNFRGHSDTETLVEFLAARGLEATLTRLDGMFAFAALDRAKGKLHLVRDAFGIKPVYYTMLPQGGIAFASEARALMVLTGTAPEADEDALQCFLTLRFVPSPRTLWRGIQRLPAGHRLSFDLATGETELARYIEPVAERYAGNRADAVERYHEVLGEAVDRQLLSDVPVGILLSGGIDSALVAALAKEKGRVLPCYTVGFGAGHKECEIEDARGTAAALDLPFVAVNVAPEDLMATLDQVIDSLEEPIVSTSALAIWHLIGRMRQDVTVALSGQGSDEPWGGYTRYQNEVLRRLLPAPAMAGWVGRAMGGYGKLPEAVQRALRSLPIESPAERFREAYALFTAGQRQALTGRADDGKALGDIGYWLDWSRGTGREPVETMMSVDARTCLPDDWLLYTDKISMAYALEVRVPILDLEVVRFVESLPRAFRLAPGRRKIVHKMMARRFLPAEIVNRKKKGFPIPFGAWSRDALRSRVESTLLEILPRTGLFDRAAIEALWRQHLSQSQPLDRQIYALFILGCWFERFQAGRHRGSAASLASAA</sequence>
<dbReference type="GO" id="GO:0005524">
    <property type="term" value="F:ATP binding"/>
    <property type="evidence" value="ECO:0007669"/>
    <property type="project" value="UniProtKB-KW"/>
</dbReference>
<proteinExistence type="inferred from homology"/>
<name>A0A5J6MDJ1_9PROT</name>
<dbReference type="SUPFAM" id="SSF52402">
    <property type="entry name" value="Adenine nucleotide alpha hydrolases-like"/>
    <property type="match status" value="1"/>
</dbReference>
<dbReference type="PANTHER" id="PTHR43284">
    <property type="entry name" value="ASPARAGINE SYNTHETASE (GLUTAMINE-HYDROLYZING)"/>
    <property type="match status" value="1"/>
</dbReference>
<comment type="similarity">
    <text evidence="2">Belongs to the asparagine synthetase family.</text>
</comment>
<feature type="binding site" evidence="9">
    <location>
        <position position="98"/>
    </location>
    <ligand>
        <name>L-glutamine</name>
        <dbReference type="ChEBI" id="CHEBI:58359"/>
    </ligand>
</feature>
<reference evidence="11 12" key="1">
    <citation type="submission" date="2019-08" db="EMBL/GenBank/DDBJ databases">
        <title>Hyperibacter terrae gen. nov., sp. nov. and Hyperibacter viscosus sp. nov., two new members in the family Rhodospirillaceae isolated from the rhizosphere of Hypericum perforatum.</title>
        <authorList>
            <person name="Noviana Z."/>
        </authorList>
    </citation>
    <scope>NUCLEOTIDE SEQUENCE [LARGE SCALE GENOMIC DNA]</scope>
    <source>
        <strain evidence="11 12">R5913</strain>
    </source>
</reference>
<keyword evidence="8" id="KW-0028">Amino-acid biosynthesis</keyword>
<feature type="binding site" evidence="9">
    <location>
        <position position="288"/>
    </location>
    <ligand>
        <name>ATP</name>
        <dbReference type="ChEBI" id="CHEBI:30616"/>
    </ligand>
</feature>
<keyword evidence="12" id="KW-1185">Reference proteome</keyword>
<evidence type="ECO:0000259" key="10">
    <source>
        <dbReference type="PROSITE" id="PS51278"/>
    </source>
</evidence>
<gene>
    <name evidence="11" type="ORF">FRZ44_03170</name>
</gene>
<dbReference type="CDD" id="cd00712">
    <property type="entry name" value="AsnB"/>
    <property type="match status" value="1"/>
</dbReference>
<dbReference type="PANTHER" id="PTHR43284:SF1">
    <property type="entry name" value="ASPARAGINE SYNTHETASE"/>
    <property type="match status" value="1"/>
</dbReference>
<dbReference type="Gene3D" id="3.60.20.10">
    <property type="entry name" value="Glutamine Phosphoribosylpyrophosphate, subunit 1, domain 1"/>
    <property type="match status" value="1"/>
</dbReference>
<protein>
    <recommendedName>
        <fullName evidence="3">asparagine synthase (glutamine-hydrolyzing)</fullName>
        <ecNumber evidence="3">6.3.5.4</ecNumber>
    </recommendedName>
</protein>
<keyword evidence="5 9" id="KW-0067">ATP-binding</keyword>
<feature type="binding site" evidence="9">
    <location>
        <position position="262"/>
    </location>
    <ligand>
        <name>ATP</name>
        <dbReference type="ChEBI" id="CHEBI:30616"/>
    </ligand>
</feature>
<comment type="pathway">
    <text evidence="1">Amino-acid biosynthesis; L-asparagine biosynthesis; L-asparagine from L-aspartate (L-Gln route): step 1/1.</text>
</comment>
<dbReference type="Gene3D" id="3.40.50.620">
    <property type="entry name" value="HUPs"/>
    <property type="match status" value="1"/>
</dbReference>
<dbReference type="KEGG" id="htq:FRZ44_03170"/>
<dbReference type="GO" id="GO:0005829">
    <property type="term" value="C:cytosol"/>
    <property type="evidence" value="ECO:0007669"/>
    <property type="project" value="TreeGrafter"/>
</dbReference>
<evidence type="ECO:0000256" key="1">
    <source>
        <dbReference type="ARBA" id="ARBA00005187"/>
    </source>
</evidence>
<dbReference type="InterPro" id="IPR014729">
    <property type="entry name" value="Rossmann-like_a/b/a_fold"/>
</dbReference>
<evidence type="ECO:0000256" key="4">
    <source>
        <dbReference type="ARBA" id="ARBA00022741"/>
    </source>
</evidence>
<evidence type="ECO:0000256" key="6">
    <source>
        <dbReference type="ARBA" id="ARBA00022962"/>
    </source>
</evidence>
<dbReference type="EC" id="6.3.5.4" evidence="3"/>
<dbReference type="InterPro" id="IPR051786">
    <property type="entry name" value="ASN_synthetase/amidase"/>
</dbReference>
<dbReference type="InterPro" id="IPR033738">
    <property type="entry name" value="AsnB_N"/>
</dbReference>
<dbReference type="NCBIfam" id="TIGR01536">
    <property type="entry name" value="asn_synth_AEB"/>
    <property type="match status" value="1"/>
</dbReference>
<dbReference type="InterPro" id="IPR017932">
    <property type="entry name" value="GATase_2_dom"/>
</dbReference>
<keyword evidence="8" id="KW-0061">Asparagine biosynthesis</keyword>
<feature type="binding site" evidence="9">
    <location>
        <begin position="362"/>
        <end position="363"/>
    </location>
    <ligand>
        <name>ATP</name>
        <dbReference type="ChEBI" id="CHEBI:30616"/>
    </ligand>
</feature>
<keyword evidence="6 8" id="KW-0315">Glutamine amidotransferase</keyword>
<dbReference type="OrthoDB" id="9763290at2"/>
<evidence type="ECO:0000313" key="12">
    <source>
        <dbReference type="Proteomes" id="UP000326202"/>
    </source>
</evidence>
<feature type="domain" description="Glutamine amidotransferase type-2" evidence="10">
    <location>
        <begin position="2"/>
        <end position="213"/>
    </location>
</feature>
<dbReference type="CDD" id="cd01991">
    <property type="entry name" value="Asn_synthase_B_C"/>
    <property type="match status" value="1"/>
</dbReference>
<dbReference type="PROSITE" id="PS51278">
    <property type="entry name" value="GATASE_TYPE_2"/>
    <property type="match status" value="1"/>
</dbReference>
<dbReference type="InterPro" id="IPR001962">
    <property type="entry name" value="Asn_synthase"/>
</dbReference>
<dbReference type="RefSeq" id="WP_151175531.1">
    <property type="nucleotide sequence ID" value="NZ_CP042906.1"/>
</dbReference>
<evidence type="ECO:0000256" key="2">
    <source>
        <dbReference type="ARBA" id="ARBA00005752"/>
    </source>
</evidence>
<evidence type="ECO:0000256" key="9">
    <source>
        <dbReference type="PIRSR" id="PIRSR001589-2"/>
    </source>
</evidence>
<accession>A0A5J6MDJ1</accession>
<dbReference type="AlphaFoldDB" id="A0A5J6MDJ1"/>
<evidence type="ECO:0000256" key="3">
    <source>
        <dbReference type="ARBA" id="ARBA00012737"/>
    </source>
</evidence>
<dbReference type="InterPro" id="IPR006426">
    <property type="entry name" value="Asn_synth_AEB"/>
</dbReference>